<gene>
    <name evidence="1" type="ORF">RGQ13_16985</name>
</gene>
<dbReference type="EMBL" id="CP134145">
    <property type="protein sequence ID" value="WNC71794.1"/>
    <property type="molecule type" value="Genomic_DNA"/>
</dbReference>
<evidence type="ECO:0000313" key="2">
    <source>
        <dbReference type="Proteomes" id="UP001258994"/>
    </source>
</evidence>
<keyword evidence="2" id="KW-1185">Reference proteome</keyword>
<evidence type="ECO:0000313" key="1">
    <source>
        <dbReference type="EMBL" id="WNC71794.1"/>
    </source>
</evidence>
<organism evidence="1 2">
    <name type="scientific">Thalassotalea psychrophila</name>
    <dbReference type="NCBI Taxonomy" id="3065647"/>
    <lineage>
        <taxon>Bacteria</taxon>
        <taxon>Pseudomonadati</taxon>
        <taxon>Pseudomonadota</taxon>
        <taxon>Gammaproteobacteria</taxon>
        <taxon>Alteromonadales</taxon>
        <taxon>Colwelliaceae</taxon>
        <taxon>Thalassotalea</taxon>
    </lineage>
</organism>
<reference evidence="2" key="1">
    <citation type="submission" date="2023-09" db="EMBL/GenBank/DDBJ databases">
        <authorList>
            <person name="Li S."/>
            <person name="Li X."/>
            <person name="Zhang C."/>
            <person name="Zhao Z."/>
        </authorList>
    </citation>
    <scope>NUCLEOTIDE SEQUENCE [LARGE SCALE GENOMIC DNA]</scope>
    <source>
        <strain evidence="2">SQ149</strain>
    </source>
</reference>
<dbReference type="RefSeq" id="WP_348390927.1">
    <property type="nucleotide sequence ID" value="NZ_CP134145.1"/>
</dbReference>
<proteinExistence type="predicted"/>
<evidence type="ECO:0008006" key="3">
    <source>
        <dbReference type="Google" id="ProtNLM"/>
    </source>
</evidence>
<protein>
    <recommendedName>
        <fullName evidence="3">Transporter</fullName>
    </recommendedName>
</protein>
<dbReference type="Proteomes" id="UP001258994">
    <property type="component" value="Chromosome"/>
</dbReference>
<name>A0ABY9TVQ6_9GAMM</name>
<accession>A0ABY9TVQ6</accession>
<sequence>MFPTAEEDSLTTLGADQTAVGPAIVALKIGEQNTYGAVVQHFQGVGSSNLRDANGKEEDISLTDIQYVFRHKISPSVQVGFAPNIQVDWNKEGGDRFSIPIGLGIDKTTTIGKMPIRLGIETYYYVKKNDMFGPDYGLRFFAIPVMPKLF</sequence>